<accession>A0A4Z0Y7W7</accession>
<feature type="transmembrane region" description="Helical" evidence="1">
    <location>
        <begin position="269"/>
        <end position="288"/>
    </location>
</feature>
<evidence type="ECO:0000256" key="1">
    <source>
        <dbReference type="SAM" id="Phobius"/>
    </source>
</evidence>
<sequence>MPDRGVQVSERATSQDVVPHERFWPLASAMNRDEDLVIIRRFGDLNMINILTIQTELDKLREDFRKACEDDTELHKMTVFGYLAEDPARKAFDSESDAEREQKETLKRDISQKIRNTLKEYHAALLTESQLRSLEPPGKGDLAYLRAWISPEIEGGELEERDRNCWGEAHRDDFVSLKNPDWKQNKILTYINLAIHIIYYKTWGYKKVKSGQIDSNVIKFGGEKQRLGQRTLKRNSAFLSRLVMALFGGIALIVPTIIMTLYQQVKVCLIVTAVATVLFALILAFGATDATGKDVLAATAAYTAVLVVFLGSSVGGNNEGP</sequence>
<keyword evidence="4" id="KW-1185">Reference proteome</keyword>
<name>A0A4Z0Y7W7_9PEZI</name>
<dbReference type="EMBL" id="SKBN01000321">
    <property type="protein sequence ID" value="TGJ79047.1"/>
    <property type="molecule type" value="Genomic_DNA"/>
</dbReference>
<feature type="domain" description="DUF6594" evidence="2">
    <location>
        <begin position="26"/>
        <end position="307"/>
    </location>
</feature>
<keyword evidence="1" id="KW-0472">Membrane</keyword>
<dbReference type="AlphaFoldDB" id="A0A4Z0Y7W7"/>
<keyword evidence="1" id="KW-1133">Transmembrane helix</keyword>
<evidence type="ECO:0000313" key="3">
    <source>
        <dbReference type="EMBL" id="TGJ79047.1"/>
    </source>
</evidence>
<evidence type="ECO:0000313" key="4">
    <source>
        <dbReference type="Proteomes" id="UP000297716"/>
    </source>
</evidence>
<feature type="transmembrane region" description="Helical" evidence="1">
    <location>
        <begin position="295"/>
        <end position="315"/>
    </location>
</feature>
<dbReference type="OrthoDB" id="5342093at2759"/>
<protein>
    <recommendedName>
        <fullName evidence="2">DUF6594 domain-containing protein</fullName>
    </recommendedName>
</protein>
<evidence type="ECO:0000259" key="2">
    <source>
        <dbReference type="Pfam" id="PF20237"/>
    </source>
</evidence>
<proteinExistence type="predicted"/>
<dbReference type="InterPro" id="IPR046529">
    <property type="entry name" value="DUF6594"/>
</dbReference>
<dbReference type="PANTHER" id="PTHR34502:SF5">
    <property type="entry name" value="DUF6594 DOMAIN-CONTAINING PROTEIN"/>
    <property type="match status" value="1"/>
</dbReference>
<gene>
    <name evidence="3" type="ORF">E0Z10_g9711</name>
</gene>
<dbReference type="Proteomes" id="UP000297716">
    <property type="component" value="Unassembled WGS sequence"/>
</dbReference>
<reference evidence="3 4" key="1">
    <citation type="submission" date="2019-03" db="EMBL/GenBank/DDBJ databases">
        <title>Draft genome sequence of Xylaria hypoxylon DSM 108379, a ubiquitous saprotrophic-parasitic fungi on hardwood.</title>
        <authorList>
            <person name="Buettner E."/>
            <person name="Leonhardt S."/>
            <person name="Gebauer A.M."/>
            <person name="Liers C."/>
            <person name="Hofrichter M."/>
            <person name="Kellner H."/>
        </authorList>
    </citation>
    <scope>NUCLEOTIDE SEQUENCE [LARGE SCALE GENOMIC DNA]</scope>
    <source>
        <strain evidence="3 4">DSM 108379</strain>
    </source>
</reference>
<dbReference type="STRING" id="37992.A0A4Z0Y7W7"/>
<dbReference type="PANTHER" id="PTHR34502">
    <property type="entry name" value="DUF6594 DOMAIN-CONTAINING PROTEIN-RELATED"/>
    <property type="match status" value="1"/>
</dbReference>
<comment type="caution">
    <text evidence="3">The sequence shown here is derived from an EMBL/GenBank/DDBJ whole genome shotgun (WGS) entry which is preliminary data.</text>
</comment>
<feature type="transmembrane region" description="Helical" evidence="1">
    <location>
        <begin position="242"/>
        <end position="263"/>
    </location>
</feature>
<dbReference type="Pfam" id="PF20237">
    <property type="entry name" value="DUF6594"/>
    <property type="match status" value="1"/>
</dbReference>
<organism evidence="3 4">
    <name type="scientific">Xylaria hypoxylon</name>
    <dbReference type="NCBI Taxonomy" id="37992"/>
    <lineage>
        <taxon>Eukaryota</taxon>
        <taxon>Fungi</taxon>
        <taxon>Dikarya</taxon>
        <taxon>Ascomycota</taxon>
        <taxon>Pezizomycotina</taxon>
        <taxon>Sordariomycetes</taxon>
        <taxon>Xylariomycetidae</taxon>
        <taxon>Xylariales</taxon>
        <taxon>Xylariaceae</taxon>
        <taxon>Xylaria</taxon>
    </lineage>
</organism>
<keyword evidence="1" id="KW-0812">Transmembrane</keyword>